<dbReference type="InParanoid" id="A0A067MY40"/>
<dbReference type="Proteomes" id="UP000027195">
    <property type="component" value="Unassembled WGS sequence"/>
</dbReference>
<dbReference type="OrthoDB" id="2669285at2759"/>
<name>A0A067MY40_BOTB1</name>
<dbReference type="EMBL" id="KL198017">
    <property type="protein sequence ID" value="KDQ20673.1"/>
    <property type="molecule type" value="Genomic_DNA"/>
</dbReference>
<feature type="compositionally biased region" description="Basic and acidic residues" evidence="1">
    <location>
        <begin position="102"/>
        <end position="120"/>
    </location>
</feature>
<dbReference type="AlphaFoldDB" id="A0A067MY40"/>
<organism evidence="2 3">
    <name type="scientific">Botryobasidium botryosum (strain FD-172 SS1)</name>
    <dbReference type="NCBI Taxonomy" id="930990"/>
    <lineage>
        <taxon>Eukaryota</taxon>
        <taxon>Fungi</taxon>
        <taxon>Dikarya</taxon>
        <taxon>Basidiomycota</taxon>
        <taxon>Agaricomycotina</taxon>
        <taxon>Agaricomycetes</taxon>
        <taxon>Cantharellales</taxon>
        <taxon>Botryobasidiaceae</taxon>
        <taxon>Botryobasidium</taxon>
    </lineage>
</organism>
<proteinExistence type="predicted"/>
<feature type="compositionally biased region" description="Polar residues" evidence="1">
    <location>
        <begin position="143"/>
        <end position="159"/>
    </location>
</feature>
<dbReference type="HOGENOM" id="CLU_1288717_0_0_1"/>
<keyword evidence="3" id="KW-1185">Reference proteome</keyword>
<sequence length="214" mass="23129">MLTSSRYACCTSTTGALPIARGCQSSDSANVSNFTTQPRCISSHNMSTTSDFRRSFFLNSPAGSESRDHLKASAVNPSPTSNDNNEFTPARRRNWGESRGASSREEREQLQEGDEVERMLNSRSQSYTGGFASLSGAVPNREQAPSPTNTIRSSSSIFGGTPTRNPTLTASMLHGTPTPGTPASARLIVIRSDPTLQTCFDPADKELYDLWAPK</sequence>
<evidence type="ECO:0000313" key="2">
    <source>
        <dbReference type="EMBL" id="KDQ20673.1"/>
    </source>
</evidence>
<feature type="compositionally biased region" description="Polar residues" evidence="1">
    <location>
        <begin position="75"/>
        <end position="87"/>
    </location>
</feature>
<protein>
    <submittedName>
        <fullName evidence="2">Uncharacterized protein</fullName>
    </submittedName>
</protein>
<evidence type="ECO:0000313" key="3">
    <source>
        <dbReference type="Proteomes" id="UP000027195"/>
    </source>
</evidence>
<evidence type="ECO:0000256" key="1">
    <source>
        <dbReference type="SAM" id="MobiDB-lite"/>
    </source>
</evidence>
<gene>
    <name evidence="2" type="ORF">BOTBODRAFT_61773</name>
</gene>
<accession>A0A067MY40</accession>
<feature type="region of interest" description="Disordered" evidence="1">
    <location>
        <begin position="61"/>
        <end position="159"/>
    </location>
</feature>
<reference evidence="3" key="1">
    <citation type="journal article" date="2014" name="Proc. Natl. Acad. Sci. U.S.A.">
        <title>Extensive sampling of basidiomycete genomes demonstrates inadequacy of the white-rot/brown-rot paradigm for wood decay fungi.</title>
        <authorList>
            <person name="Riley R."/>
            <person name="Salamov A.A."/>
            <person name="Brown D.W."/>
            <person name="Nagy L.G."/>
            <person name="Floudas D."/>
            <person name="Held B.W."/>
            <person name="Levasseur A."/>
            <person name="Lombard V."/>
            <person name="Morin E."/>
            <person name="Otillar R."/>
            <person name="Lindquist E.A."/>
            <person name="Sun H."/>
            <person name="LaButti K.M."/>
            <person name="Schmutz J."/>
            <person name="Jabbour D."/>
            <person name="Luo H."/>
            <person name="Baker S.E."/>
            <person name="Pisabarro A.G."/>
            <person name="Walton J.D."/>
            <person name="Blanchette R.A."/>
            <person name="Henrissat B."/>
            <person name="Martin F."/>
            <person name="Cullen D."/>
            <person name="Hibbett D.S."/>
            <person name="Grigoriev I.V."/>
        </authorList>
    </citation>
    <scope>NUCLEOTIDE SEQUENCE [LARGE SCALE GENOMIC DNA]</scope>
    <source>
        <strain evidence="3">FD-172 SS1</strain>
    </source>
</reference>